<name>A0A0D2EAT8_9EURO</name>
<dbReference type="GeneID" id="27355562"/>
<protein>
    <submittedName>
        <fullName evidence="1">Uncharacterized protein</fullName>
    </submittedName>
</protein>
<keyword evidence="2" id="KW-1185">Reference proteome</keyword>
<dbReference type="VEuPathDB" id="FungiDB:PV06_03488"/>
<dbReference type="HOGENOM" id="CLU_1749649_0_0_1"/>
<evidence type="ECO:0000313" key="1">
    <source>
        <dbReference type="EMBL" id="KIW45069.1"/>
    </source>
</evidence>
<dbReference type="EMBL" id="KN847334">
    <property type="protein sequence ID" value="KIW45069.1"/>
    <property type="molecule type" value="Genomic_DNA"/>
</dbReference>
<organism evidence="1 2">
    <name type="scientific">Exophiala oligosperma</name>
    <dbReference type="NCBI Taxonomy" id="215243"/>
    <lineage>
        <taxon>Eukaryota</taxon>
        <taxon>Fungi</taxon>
        <taxon>Dikarya</taxon>
        <taxon>Ascomycota</taxon>
        <taxon>Pezizomycotina</taxon>
        <taxon>Eurotiomycetes</taxon>
        <taxon>Chaetothyriomycetidae</taxon>
        <taxon>Chaetothyriales</taxon>
        <taxon>Herpotrichiellaceae</taxon>
        <taxon>Exophiala</taxon>
    </lineage>
</organism>
<reference evidence="1 2" key="1">
    <citation type="submission" date="2015-01" db="EMBL/GenBank/DDBJ databases">
        <title>The Genome Sequence of Exophiala oligosperma CBS72588.</title>
        <authorList>
            <consortium name="The Broad Institute Genomics Platform"/>
            <person name="Cuomo C."/>
            <person name="de Hoog S."/>
            <person name="Gorbushina A."/>
            <person name="Stielow B."/>
            <person name="Teixiera M."/>
            <person name="Abouelleil A."/>
            <person name="Chapman S.B."/>
            <person name="Priest M."/>
            <person name="Young S.K."/>
            <person name="Wortman J."/>
            <person name="Nusbaum C."/>
            <person name="Birren B."/>
        </authorList>
    </citation>
    <scope>NUCLEOTIDE SEQUENCE [LARGE SCALE GENOMIC DNA]</scope>
    <source>
        <strain evidence="1 2">CBS 72588</strain>
    </source>
</reference>
<gene>
    <name evidence="1" type="ORF">PV06_03488</name>
</gene>
<dbReference type="RefSeq" id="XP_016265285.1">
    <property type="nucleotide sequence ID" value="XM_016404280.1"/>
</dbReference>
<sequence>MLRIASLWNIGYISLIDRRDGTNLTLSNKPLISNIETQSQGHLSRIRVHRFWSLCARKVVGHKNHSRLPNLGNPVCGDLDALTAPDMSNLADFVWPLVRRQSNSDDNSLIRVFFGEHNFNYFYGWAIPMKQERVLVISCFINESTSWQR</sequence>
<dbReference type="Proteomes" id="UP000053342">
    <property type="component" value="Unassembled WGS sequence"/>
</dbReference>
<accession>A0A0D2EAT8</accession>
<evidence type="ECO:0000313" key="2">
    <source>
        <dbReference type="Proteomes" id="UP000053342"/>
    </source>
</evidence>
<dbReference type="AlphaFoldDB" id="A0A0D2EAT8"/>
<proteinExistence type="predicted"/>